<reference evidence="8 9" key="1">
    <citation type="submission" date="2018-06" db="EMBL/GenBank/DDBJ databases">
        <authorList>
            <consortium name="Pathogen Informatics"/>
            <person name="Doyle S."/>
        </authorList>
    </citation>
    <scope>NUCLEOTIDE SEQUENCE [LARGE SCALE GENOMIC DNA]</scope>
    <source>
        <strain evidence="8 9">NCTC11872</strain>
    </source>
</reference>
<dbReference type="InterPro" id="IPR003016">
    <property type="entry name" value="2-oxoA_DH_lipoyl-BS"/>
</dbReference>
<evidence type="ECO:0000256" key="6">
    <source>
        <dbReference type="SAM" id="MobiDB-lite"/>
    </source>
</evidence>
<accession>A0A2X1PTX7</accession>
<feature type="domain" description="Lipoyl-binding" evidence="7">
    <location>
        <begin position="108"/>
        <end position="181"/>
    </location>
</feature>
<feature type="compositionally biased region" description="Polar residues" evidence="6">
    <location>
        <begin position="227"/>
        <end position="237"/>
    </location>
</feature>
<dbReference type="SUPFAM" id="SSF51230">
    <property type="entry name" value="Single hybrid motif"/>
    <property type="match status" value="2"/>
</dbReference>
<evidence type="ECO:0000256" key="3">
    <source>
        <dbReference type="ARBA" id="ARBA00022679"/>
    </source>
</evidence>
<comment type="cofactor">
    <cofactor evidence="1">
        <name>(R)-lipoate</name>
        <dbReference type="ChEBI" id="CHEBI:83088"/>
    </cofactor>
</comment>
<dbReference type="AlphaFoldDB" id="A0A2X1PTX7"/>
<feature type="domain" description="Lipoyl-binding" evidence="7">
    <location>
        <begin position="2"/>
        <end position="75"/>
    </location>
</feature>
<dbReference type="GO" id="GO:0031405">
    <property type="term" value="F:lipoic acid binding"/>
    <property type="evidence" value="ECO:0007669"/>
    <property type="project" value="TreeGrafter"/>
</dbReference>
<name>A0A2X1PTX7_HAEIF</name>
<comment type="subunit">
    <text evidence="2">Forms a 24-polypeptide structural core with octahedral symmetry.</text>
</comment>
<dbReference type="PROSITE" id="PS00189">
    <property type="entry name" value="LIPOYL"/>
    <property type="match status" value="2"/>
</dbReference>
<organism evidence="8 9">
    <name type="scientific">Haemophilus influenzae</name>
    <dbReference type="NCBI Taxonomy" id="727"/>
    <lineage>
        <taxon>Bacteria</taxon>
        <taxon>Pseudomonadati</taxon>
        <taxon>Pseudomonadota</taxon>
        <taxon>Gammaproteobacteria</taxon>
        <taxon>Pasteurellales</taxon>
        <taxon>Pasteurellaceae</taxon>
        <taxon>Haemophilus</taxon>
    </lineage>
</organism>
<dbReference type="CDD" id="cd06849">
    <property type="entry name" value="lipoyl_domain"/>
    <property type="match status" value="2"/>
</dbReference>
<gene>
    <name evidence="8" type="primary">aceF_1</name>
    <name evidence="8" type="ORF">NCTC11872_02927</name>
</gene>
<dbReference type="InterPro" id="IPR000089">
    <property type="entry name" value="Biotin_lipoyl"/>
</dbReference>
<dbReference type="Gene3D" id="2.40.50.100">
    <property type="match status" value="2"/>
</dbReference>
<keyword evidence="3 8" id="KW-0808">Transferase</keyword>
<keyword evidence="4" id="KW-0450">Lipoyl</keyword>
<dbReference type="PANTHER" id="PTHR43178">
    <property type="entry name" value="DIHYDROLIPOAMIDE ACETYLTRANSFERASE COMPONENT OF PYRUVATE DEHYDROGENASE COMPLEX"/>
    <property type="match status" value="1"/>
</dbReference>
<dbReference type="InterPro" id="IPR050743">
    <property type="entry name" value="2-oxoacid_DH_E2_comp"/>
</dbReference>
<dbReference type="Proteomes" id="UP000249936">
    <property type="component" value="Unassembled WGS sequence"/>
</dbReference>
<sequence length="256" mass="25906">MSKQINIPDIGSDEVTVTEVMVNVGDTISVDQSIINVEGDKASMEVPAPEAGVVKEVLVKVGDKVSTGTPMLVLEAAGAAPVADAPTAPAADEPTAPAVATAPTASAIVEVNVPDIGSDEVNVTEIMVKVGDSVEVDQSIINVEGDKASMEVPAPIAGVVKEILVKSGDKVSTGSLIMRFEVLGAAPAESASASASTSAPQTAAPATTAQAPQATAPDTTAQAPQSNNNVSGLSQRTSRSKYRICTRNTSYSSFSS</sequence>
<keyword evidence="5 8" id="KW-0012">Acyltransferase</keyword>
<dbReference type="EMBL" id="UASK01000014">
    <property type="protein sequence ID" value="SPX43264.1"/>
    <property type="molecule type" value="Genomic_DNA"/>
</dbReference>
<dbReference type="InterPro" id="IPR011053">
    <property type="entry name" value="Single_hybrid_motif"/>
</dbReference>
<evidence type="ECO:0000313" key="8">
    <source>
        <dbReference type="EMBL" id="SPX43264.1"/>
    </source>
</evidence>
<evidence type="ECO:0000256" key="4">
    <source>
        <dbReference type="ARBA" id="ARBA00022823"/>
    </source>
</evidence>
<dbReference type="GO" id="GO:0005737">
    <property type="term" value="C:cytoplasm"/>
    <property type="evidence" value="ECO:0007669"/>
    <property type="project" value="TreeGrafter"/>
</dbReference>
<evidence type="ECO:0000256" key="1">
    <source>
        <dbReference type="ARBA" id="ARBA00001938"/>
    </source>
</evidence>
<evidence type="ECO:0000256" key="5">
    <source>
        <dbReference type="ARBA" id="ARBA00023315"/>
    </source>
</evidence>
<evidence type="ECO:0000259" key="7">
    <source>
        <dbReference type="PROSITE" id="PS50968"/>
    </source>
</evidence>
<protein>
    <submittedName>
        <fullName evidence="8">Dihydrolipoamide acetyltransferase</fullName>
        <ecNumber evidence="8">2.3.1.12</ecNumber>
    </submittedName>
</protein>
<dbReference type="FunFam" id="2.40.50.100:FF:000009">
    <property type="entry name" value="Acetyltransferase component of pyruvate dehydrogenase complex"/>
    <property type="match status" value="2"/>
</dbReference>
<dbReference type="GO" id="GO:0006086">
    <property type="term" value="P:pyruvate decarboxylation to acetyl-CoA"/>
    <property type="evidence" value="ECO:0007669"/>
    <property type="project" value="TreeGrafter"/>
</dbReference>
<dbReference type="EC" id="2.3.1.12" evidence="8"/>
<feature type="compositionally biased region" description="Low complexity" evidence="6">
    <location>
        <begin position="193"/>
        <end position="226"/>
    </location>
</feature>
<dbReference type="Pfam" id="PF00364">
    <property type="entry name" value="Biotin_lipoyl"/>
    <property type="match status" value="2"/>
</dbReference>
<feature type="compositionally biased region" description="Polar residues" evidence="6">
    <location>
        <begin position="246"/>
        <end position="256"/>
    </location>
</feature>
<dbReference type="PROSITE" id="PS50968">
    <property type="entry name" value="BIOTINYL_LIPOYL"/>
    <property type="match status" value="2"/>
</dbReference>
<dbReference type="GO" id="GO:0004742">
    <property type="term" value="F:dihydrolipoyllysine-residue acetyltransferase activity"/>
    <property type="evidence" value="ECO:0007669"/>
    <property type="project" value="UniProtKB-EC"/>
</dbReference>
<evidence type="ECO:0000313" key="9">
    <source>
        <dbReference type="Proteomes" id="UP000249936"/>
    </source>
</evidence>
<evidence type="ECO:0000256" key="2">
    <source>
        <dbReference type="ARBA" id="ARBA00011484"/>
    </source>
</evidence>
<feature type="region of interest" description="Disordered" evidence="6">
    <location>
        <begin position="193"/>
        <end position="256"/>
    </location>
</feature>
<dbReference type="PANTHER" id="PTHR43178:SF2">
    <property type="entry name" value="DIHYDROLIPOYLLYSINE-RESIDUE ACETYLTRANSFERASE COMPONENT OF PYRUVATE DEHYDROGENASE COMPLEX"/>
    <property type="match status" value="1"/>
</dbReference>
<proteinExistence type="predicted"/>